<reference evidence="2" key="1">
    <citation type="submission" date="2023-06" db="EMBL/GenBank/DDBJ databases">
        <title>Conoideocrella luteorostrata (Hypocreales: Clavicipitaceae), a potential biocontrol fungus for elongate hemlock scale in United States Christmas tree production areas.</title>
        <authorList>
            <person name="Barrett H."/>
            <person name="Lovett B."/>
            <person name="Macias A.M."/>
            <person name="Stajich J.E."/>
            <person name="Kasson M.T."/>
        </authorList>
    </citation>
    <scope>NUCLEOTIDE SEQUENCE</scope>
    <source>
        <strain evidence="2">ARSEF 14590</strain>
    </source>
</reference>
<evidence type="ECO:0000256" key="1">
    <source>
        <dbReference type="SAM" id="MobiDB-lite"/>
    </source>
</evidence>
<comment type="caution">
    <text evidence="2">The sequence shown here is derived from an EMBL/GenBank/DDBJ whole genome shotgun (WGS) entry which is preliminary data.</text>
</comment>
<evidence type="ECO:0000313" key="2">
    <source>
        <dbReference type="EMBL" id="KAK2603707.1"/>
    </source>
</evidence>
<dbReference type="Proteomes" id="UP001251528">
    <property type="component" value="Unassembled WGS sequence"/>
</dbReference>
<name>A0AAJ0CUW0_9HYPO</name>
<accession>A0AAJ0CUW0</accession>
<gene>
    <name evidence="2" type="ORF">QQS21_004083</name>
</gene>
<sequence length="66" mass="7175">MCSRDTRDLADNYEPRLRLIRTVADLPSPEAAIQTSAGPSRRRCALPSAPSTGPGTHPRYGVKAIR</sequence>
<feature type="region of interest" description="Disordered" evidence="1">
    <location>
        <begin position="31"/>
        <end position="66"/>
    </location>
</feature>
<dbReference type="AlphaFoldDB" id="A0AAJ0CUW0"/>
<organism evidence="2 3">
    <name type="scientific">Conoideocrella luteorostrata</name>
    <dbReference type="NCBI Taxonomy" id="1105319"/>
    <lineage>
        <taxon>Eukaryota</taxon>
        <taxon>Fungi</taxon>
        <taxon>Dikarya</taxon>
        <taxon>Ascomycota</taxon>
        <taxon>Pezizomycotina</taxon>
        <taxon>Sordariomycetes</taxon>
        <taxon>Hypocreomycetidae</taxon>
        <taxon>Hypocreales</taxon>
        <taxon>Clavicipitaceae</taxon>
        <taxon>Conoideocrella</taxon>
    </lineage>
</organism>
<keyword evidence="3" id="KW-1185">Reference proteome</keyword>
<protein>
    <submittedName>
        <fullName evidence="2">Uncharacterized protein</fullName>
    </submittedName>
</protein>
<dbReference type="EMBL" id="JASWJB010000058">
    <property type="protein sequence ID" value="KAK2603707.1"/>
    <property type="molecule type" value="Genomic_DNA"/>
</dbReference>
<evidence type="ECO:0000313" key="3">
    <source>
        <dbReference type="Proteomes" id="UP001251528"/>
    </source>
</evidence>
<proteinExistence type="predicted"/>